<comment type="caution">
    <text evidence="4">The sequence shown here is derived from an EMBL/GenBank/DDBJ whole genome shotgun (WGS) entry which is preliminary data.</text>
</comment>
<evidence type="ECO:0000259" key="3">
    <source>
        <dbReference type="PROSITE" id="PS50118"/>
    </source>
</evidence>
<dbReference type="GO" id="GO:0003677">
    <property type="term" value="F:DNA binding"/>
    <property type="evidence" value="ECO:0007669"/>
    <property type="project" value="UniProtKB-UniRule"/>
</dbReference>
<dbReference type="InterPro" id="IPR036910">
    <property type="entry name" value="HMG_box_dom_sf"/>
</dbReference>
<dbReference type="InterPro" id="IPR009071">
    <property type="entry name" value="HMG_box_dom"/>
</dbReference>
<dbReference type="Gene3D" id="1.10.30.10">
    <property type="entry name" value="High mobility group box domain"/>
    <property type="match status" value="1"/>
</dbReference>
<feature type="region of interest" description="Disordered" evidence="2">
    <location>
        <begin position="124"/>
        <end position="155"/>
    </location>
</feature>
<dbReference type="AlphaFoldDB" id="A0A9P3PUM2"/>
<name>A0A9P3PUM2_LYOSH</name>
<accession>A0A9P3PUM2</accession>
<feature type="domain" description="HMG box" evidence="3">
    <location>
        <begin position="46"/>
        <end position="109"/>
    </location>
</feature>
<sequence>MTPLSFNPTPALPLNPESSLVPFTFLFAAADDQPVPPPPRRASHGKQRDASSPFIRSQQVAGKVEGNPGNLSKIIGMYWKTLAKEGHVEWEPKAALAQLEHRKRYPDWQFHPGANALAKLKIKDGGGGAGPSRQRRIRGDAQHTGKSCLEGDIAA</sequence>
<evidence type="ECO:0000256" key="2">
    <source>
        <dbReference type="SAM" id="MobiDB-lite"/>
    </source>
</evidence>
<reference evidence="4" key="1">
    <citation type="submission" date="2022-07" db="EMBL/GenBank/DDBJ databases">
        <title>The genome of Lyophyllum shimeji provides insight into the initial evolution of ectomycorrhizal fungal genome.</title>
        <authorList>
            <person name="Kobayashi Y."/>
            <person name="Shibata T."/>
            <person name="Hirakawa H."/>
            <person name="Shigenobu S."/>
            <person name="Nishiyama T."/>
            <person name="Yamada A."/>
            <person name="Hasebe M."/>
            <person name="Kawaguchi M."/>
        </authorList>
    </citation>
    <scope>NUCLEOTIDE SEQUENCE</scope>
    <source>
        <strain evidence="4">AT787</strain>
    </source>
</reference>
<dbReference type="SUPFAM" id="SSF47095">
    <property type="entry name" value="HMG-box"/>
    <property type="match status" value="1"/>
</dbReference>
<dbReference type="PROSITE" id="PS50118">
    <property type="entry name" value="HMG_BOX_2"/>
    <property type="match status" value="1"/>
</dbReference>
<protein>
    <submittedName>
        <fullName evidence="4">High mobility group</fullName>
    </submittedName>
</protein>
<dbReference type="Proteomes" id="UP001063166">
    <property type="component" value="Unassembled WGS sequence"/>
</dbReference>
<gene>
    <name evidence="4" type="ORF">LshimejAT787_1002120</name>
</gene>
<organism evidence="4 5">
    <name type="scientific">Lyophyllum shimeji</name>
    <name type="common">Hon-shimeji</name>
    <name type="synonym">Tricholoma shimeji</name>
    <dbReference type="NCBI Taxonomy" id="47721"/>
    <lineage>
        <taxon>Eukaryota</taxon>
        <taxon>Fungi</taxon>
        <taxon>Dikarya</taxon>
        <taxon>Basidiomycota</taxon>
        <taxon>Agaricomycotina</taxon>
        <taxon>Agaricomycetes</taxon>
        <taxon>Agaricomycetidae</taxon>
        <taxon>Agaricales</taxon>
        <taxon>Tricholomatineae</taxon>
        <taxon>Lyophyllaceae</taxon>
        <taxon>Lyophyllum</taxon>
    </lineage>
</organism>
<proteinExistence type="predicted"/>
<feature type="region of interest" description="Disordered" evidence="2">
    <location>
        <begin position="31"/>
        <end position="65"/>
    </location>
</feature>
<evidence type="ECO:0000256" key="1">
    <source>
        <dbReference type="PROSITE-ProRule" id="PRU00267"/>
    </source>
</evidence>
<keyword evidence="1" id="KW-0238">DNA-binding</keyword>
<evidence type="ECO:0000313" key="5">
    <source>
        <dbReference type="Proteomes" id="UP001063166"/>
    </source>
</evidence>
<dbReference type="GO" id="GO:0005634">
    <property type="term" value="C:nucleus"/>
    <property type="evidence" value="ECO:0007669"/>
    <property type="project" value="UniProtKB-UniRule"/>
</dbReference>
<dbReference type="EMBL" id="BRPK01000010">
    <property type="protein sequence ID" value="GLB41612.1"/>
    <property type="molecule type" value="Genomic_DNA"/>
</dbReference>
<dbReference type="OrthoDB" id="6247875at2759"/>
<evidence type="ECO:0000313" key="4">
    <source>
        <dbReference type="EMBL" id="GLB41612.1"/>
    </source>
</evidence>
<keyword evidence="1" id="KW-0539">Nucleus</keyword>
<keyword evidence="5" id="KW-1185">Reference proteome</keyword>
<feature type="DNA-binding region" description="HMG box" evidence="1">
    <location>
        <begin position="46"/>
        <end position="109"/>
    </location>
</feature>